<proteinExistence type="inferred from homology"/>
<dbReference type="KEGG" id="dno:DNO_0088"/>
<dbReference type="Pfam" id="PF00156">
    <property type="entry name" value="Pribosyltran"/>
    <property type="match status" value="1"/>
</dbReference>
<dbReference type="Pfam" id="PF13522">
    <property type="entry name" value="GATase_6"/>
    <property type="match status" value="1"/>
</dbReference>
<keyword evidence="5 7" id="KW-0658">Purine biosynthesis</keyword>
<reference evidence="12 13" key="1">
    <citation type="journal article" date="2007" name="Nat. Biotechnol.">
        <title>Genome sequence and identification of candidate vaccine antigens from the animal pathogen Dichelobacter nodosus.</title>
        <authorList>
            <person name="Myers G.S."/>
            <person name="Parker D."/>
            <person name="Al-Hasani K."/>
            <person name="Kennan R.M."/>
            <person name="Seemann T."/>
            <person name="Ren Q."/>
            <person name="Badger J.H."/>
            <person name="Selengut J.D."/>
            <person name="Deboy R.T."/>
            <person name="Tettelin H."/>
            <person name="Boyce J.D."/>
            <person name="McCarl V.P."/>
            <person name="Han X."/>
            <person name="Nelson W.C."/>
            <person name="Madupu R."/>
            <person name="Mohamoud Y."/>
            <person name="Holley T."/>
            <person name="Fedorova N."/>
            <person name="Khouri H."/>
            <person name="Bottomley S.P."/>
            <person name="Whittington R.J."/>
            <person name="Adler B."/>
            <person name="Songer J.G."/>
            <person name="Rood J.I."/>
            <person name="Paulsen I.T."/>
        </authorList>
    </citation>
    <scope>NUCLEOTIDE SEQUENCE [LARGE SCALE GENOMIC DNA]</scope>
    <source>
        <strain evidence="12 13">VCS1703A</strain>
    </source>
</reference>
<name>A5EWT5_DICNV</name>
<dbReference type="SUPFAM" id="SSF56235">
    <property type="entry name" value="N-terminal nucleophile aminohydrolases (Ntn hydrolases)"/>
    <property type="match status" value="1"/>
</dbReference>
<comment type="function">
    <text evidence="7">Catalyzes the formation of phosphoribosylamine from phosphoribosylpyrophosphate (PRPP) and glutamine.</text>
</comment>
<dbReference type="HOGENOM" id="CLU_022389_2_1_6"/>
<dbReference type="PIRSF" id="PIRSF000485">
    <property type="entry name" value="Amd_phspho_trans"/>
    <property type="match status" value="1"/>
</dbReference>
<comment type="caution">
    <text evidence="7">Lacks conserved residue(s) required for the propagation of feature annotation.</text>
</comment>
<gene>
    <name evidence="7 12" type="primary">purF</name>
    <name evidence="12" type="ordered locus">DNO_0088</name>
</gene>
<dbReference type="GO" id="GO:0009113">
    <property type="term" value="P:purine nucleobase biosynthetic process"/>
    <property type="evidence" value="ECO:0007669"/>
    <property type="project" value="UniProtKB-UniRule"/>
</dbReference>
<dbReference type="Proteomes" id="UP000000248">
    <property type="component" value="Chromosome"/>
</dbReference>
<dbReference type="InterPro" id="IPR005854">
    <property type="entry name" value="PurF"/>
</dbReference>
<accession>A5EWT5</accession>
<evidence type="ECO:0000256" key="5">
    <source>
        <dbReference type="ARBA" id="ARBA00022755"/>
    </source>
</evidence>
<evidence type="ECO:0000256" key="6">
    <source>
        <dbReference type="ARBA" id="ARBA00022962"/>
    </source>
</evidence>
<evidence type="ECO:0000313" key="13">
    <source>
        <dbReference type="Proteomes" id="UP000000248"/>
    </source>
</evidence>
<dbReference type="RefSeq" id="WP_011927840.1">
    <property type="nucleotide sequence ID" value="NC_009446.1"/>
</dbReference>
<evidence type="ECO:0000256" key="3">
    <source>
        <dbReference type="ARBA" id="ARBA00022676"/>
    </source>
</evidence>
<dbReference type="EMBL" id="CP000513">
    <property type="protein sequence ID" value="ABQ14349.1"/>
    <property type="molecule type" value="Genomic_DNA"/>
</dbReference>
<evidence type="ECO:0000313" key="12">
    <source>
        <dbReference type="EMBL" id="ABQ14349.1"/>
    </source>
</evidence>
<comment type="pathway">
    <text evidence="1 7 8">Purine metabolism; IMP biosynthesis via de novo pathway; N(1)-(5-phospho-D-ribosyl)glycinamide from 5-phospho-alpha-D-ribose 1-diphosphate: step 1/2.</text>
</comment>
<dbReference type="GO" id="GO:0004044">
    <property type="term" value="F:amidophosphoribosyltransferase activity"/>
    <property type="evidence" value="ECO:0007669"/>
    <property type="project" value="UniProtKB-UniRule"/>
</dbReference>
<keyword evidence="4 7" id="KW-0808">Transferase</keyword>
<dbReference type="AlphaFoldDB" id="A5EWT5"/>
<dbReference type="PANTHER" id="PTHR11907">
    <property type="entry name" value="AMIDOPHOSPHORIBOSYLTRANSFERASE"/>
    <property type="match status" value="1"/>
</dbReference>
<dbReference type="InterPro" id="IPR029057">
    <property type="entry name" value="PRTase-like"/>
</dbReference>
<feature type="active site" description="Nucleophile" evidence="7 9">
    <location>
        <position position="2"/>
    </location>
</feature>
<dbReference type="SUPFAM" id="SSF53271">
    <property type="entry name" value="PRTase-like"/>
    <property type="match status" value="1"/>
</dbReference>
<dbReference type="InterPro" id="IPR029055">
    <property type="entry name" value="Ntn_hydrolases_N"/>
</dbReference>
<dbReference type="Gene3D" id="3.60.20.10">
    <property type="entry name" value="Glutamine Phosphoribosylpyrophosphate, subunit 1, domain 1"/>
    <property type="match status" value="1"/>
</dbReference>
<dbReference type="Gene3D" id="3.40.50.2020">
    <property type="match status" value="1"/>
</dbReference>
<feature type="binding site" evidence="7 10">
    <location>
        <position position="366"/>
    </location>
    <ligand>
        <name>Mg(2+)</name>
        <dbReference type="ChEBI" id="CHEBI:18420"/>
    </ligand>
</feature>
<dbReference type="EC" id="2.4.2.14" evidence="7"/>
<evidence type="ECO:0000256" key="8">
    <source>
        <dbReference type="PIRNR" id="PIRNR000485"/>
    </source>
</evidence>
<dbReference type="STRING" id="246195.DNO_0088"/>
<evidence type="ECO:0000259" key="11">
    <source>
        <dbReference type="PROSITE" id="PS51278"/>
    </source>
</evidence>
<keyword evidence="13" id="KW-1185">Reference proteome</keyword>
<dbReference type="CDD" id="cd00715">
    <property type="entry name" value="GPATase_N"/>
    <property type="match status" value="1"/>
</dbReference>
<feature type="binding site" evidence="7 10">
    <location>
        <position position="304"/>
    </location>
    <ligand>
        <name>Mg(2+)</name>
        <dbReference type="ChEBI" id="CHEBI:18420"/>
    </ligand>
</feature>
<dbReference type="CDD" id="cd06223">
    <property type="entry name" value="PRTases_typeI"/>
    <property type="match status" value="1"/>
</dbReference>
<evidence type="ECO:0000256" key="10">
    <source>
        <dbReference type="PIRSR" id="PIRSR000485-2"/>
    </source>
</evidence>
<comment type="cofactor">
    <cofactor evidence="7 10">
        <name>Mg(2+)</name>
        <dbReference type="ChEBI" id="CHEBI:18420"/>
    </cofactor>
    <text evidence="7 10">Binds 1 Mg(2+) ion per subunit.</text>
</comment>
<dbReference type="GO" id="GO:0006189">
    <property type="term" value="P:'de novo' IMP biosynthetic process"/>
    <property type="evidence" value="ECO:0007669"/>
    <property type="project" value="UniProtKB-UniRule"/>
</dbReference>
<keyword evidence="7 10" id="KW-0479">Metal-binding</keyword>
<evidence type="ECO:0000256" key="1">
    <source>
        <dbReference type="ARBA" id="ARBA00005209"/>
    </source>
</evidence>
<dbReference type="GO" id="GO:0000287">
    <property type="term" value="F:magnesium ion binding"/>
    <property type="evidence" value="ECO:0007669"/>
    <property type="project" value="UniProtKB-UniRule"/>
</dbReference>
<evidence type="ECO:0000256" key="9">
    <source>
        <dbReference type="PIRSR" id="PIRSR000485-1"/>
    </source>
</evidence>
<evidence type="ECO:0000256" key="2">
    <source>
        <dbReference type="ARBA" id="ARBA00010138"/>
    </source>
</evidence>
<dbReference type="MEROPS" id="C44.001"/>
<sequence>MCGIVGIVACSPVNQALYDALIMLQHRGQDAAGIVTSVHGRFFMHKNNGLVANVFKQEDMQRLYGTMGIAHVRYPTAGTSSSAEAQPLYVNSPYGIVLAHNGNLTNAVTLMKEVQETHFRHINTCSDSEVLLNIFAHELSQTRSTALTSDHIFQAIRRTHQRVKGAYAVVAMISGYGLIAFRDPYAIRPLIYGERLDAQGRKEYMVASESVALEAQGFRIVRDLAPAEAIIITEDGRFFSEICAEHAKRVPCIFEYVYFARSDSTIDGINVYKARLRMGEKLAQQIQKEWADHDIDAVIPIPDTSRPAALALAKHLGVEFREGFMKNRYIGRTFIMPEQAQRERSVRQKLSPLPLEFRDKNVLLVDDSIVRGTTSEQIIQLARESGAKKVYFASAAPAVRFPNVYGIDMPTHEELIAYQRDTDEVAALIGADKVIYQTLPDLLAAVITDSSAPQEFDCSVFNGCYVTGDIDDAYLRQLVQQRDDQARARITPINPRPLDLLHAHD</sequence>
<evidence type="ECO:0000256" key="4">
    <source>
        <dbReference type="ARBA" id="ARBA00022679"/>
    </source>
</evidence>
<dbReference type="InterPro" id="IPR017932">
    <property type="entry name" value="GATase_2_dom"/>
</dbReference>
<keyword evidence="3 7" id="KW-0328">Glycosyltransferase</keyword>
<dbReference type="eggNOG" id="COG0034">
    <property type="taxonomic scope" value="Bacteria"/>
</dbReference>
<dbReference type="InterPro" id="IPR000836">
    <property type="entry name" value="PRTase_dom"/>
</dbReference>
<feature type="binding site" evidence="7 10">
    <location>
        <position position="367"/>
    </location>
    <ligand>
        <name>Mg(2+)</name>
        <dbReference type="ChEBI" id="CHEBI:18420"/>
    </ligand>
</feature>
<dbReference type="NCBIfam" id="TIGR01134">
    <property type="entry name" value="purF"/>
    <property type="match status" value="1"/>
</dbReference>
<dbReference type="UniPathway" id="UPA00074">
    <property type="reaction ID" value="UER00124"/>
</dbReference>
<organism evidence="12 13">
    <name type="scientific">Dichelobacter nodosus (strain VCS1703A)</name>
    <dbReference type="NCBI Taxonomy" id="246195"/>
    <lineage>
        <taxon>Bacteria</taxon>
        <taxon>Pseudomonadati</taxon>
        <taxon>Pseudomonadota</taxon>
        <taxon>Gammaproteobacteria</taxon>
        <taxon>Cardiobacteriales</taxon>
        <taxon>Cardiobacteriaceae</taxon>
        <taxon>Dichelobacter</taxon>
    </lineage>
</organism>
<keyword evidence="7 10" id="KW-0460">Magnesium</keyword>
<dbReference type="OrthoDB" id="9801213at2"/>
<feature type="domain" description="Glutamine amidotransferase type-2" evidence="11">
    <location>
        <begin position="2"/>
        <end position="235"/>
    </location>
</feature>
<evidence type="ECO:0000256" key="7">
    <source>
        <dbReference type="HAMAP-Rule" id="MF_01931"/>
    </source>
</evidence>
<dbReference type="HAMAP" id="MF_01931">
    <property type="entry name" value="PurF"/>
    <property type="match status" value="1"/>
</dbReference>
<comment type="similarity">
    <text evidence="2 7 8">In the C-terminal section; belongs to the purine/pyrimidine phosphoribosyltransferase family.</text>
</comment>
<dbReference type="PROSITE" id="PS51278">
    <property type="entry name" value="GATASE_TYPE_2"/>
    <property type="match status" value="1"/>
</dbReference>
<comment type="catalytic activity">
    <reaction evidence="7 8">
        <text>5-phospho-beta-D-ribosylamine + L-glutamate + diphosphate = 5-phospho-alpha-D-ribose 1-diphosphate + L-glutamine + H2O</text>
        <dbReference type="Rhea" id="RHEA:14905"/>
        <dbReference type="ChEBI" id="CHEBI:15377"/>
        <dbReference type="ChEBI" id="CHEBI:29985"/>
        <dbReference type="ChEBI" id="CHEBI:33019"/>
        <dbReference type="ChEBI" id="CHEBI:58017"/>
        <dbReference type="ChEBI" id="CHEBI:58359"/>
        <dbReference type="ChEBI" id="CHEBI:58681"/>
        <dbReference type="EC" id="2.4.2.14"/>
    </reaction>
</comment>
<protein>
    <recommendedName>
        <fullName evidence="7">Amidophosphoribosyltransferase</fullName>
        <shortName evidence="7">ATase</shortName>
        <ecNumber evidence="7">2.4.2.14</ecNumber>
    </recommendedName>
    <alternativeName>
        <fullName evidence="7">Glutamine phosphoribosylpyrophosphate amidotransferase</fullName>
        <shortName evidence="7">GPATase</shortName>
    </alternativeName>
</protein>
<keyword evidence="6 7" id="KW-0315">Glutamine amidotransferase</keyword>
<dbReference type="InterPro" id="IPR035584">
    <property type="entry name" value="PurF_N"/>
</dbReference>